<feature type="domain" description="HTH cro/C1-type" evidence="2">
    <location>
        <begin position="21"/>
        <end position="74"/>
    </location>
</feature>
<sequence>MFLYIKKQLISFLMINLLQQIKNRRLALKLKQNDMPMRIGISRQQYQRLEAKGNPRLDTLELIAKGLNSDVMLIPKEKLNAVLAVLESDGNNTSLTHKQPDHSDEQKKLSDDPWKGLLEDEDDNGN</sequence>
<dbReference type="SMART" id="SM00530">
    <property type="entry name" value="HTH_XRE"/>
    <property type="match status" value="1"/>
</dbReference>
<feature type="compositionally biased region" description="Basic and acidic residues" evidence="1">
    <location>
        <begin position="98"/>
        <end position="118"/>
    </location>
</feature>
<gene>
    <name evidence="3" type="ORF">DFP75_101152</name>
</gene>
<evidence type="ECO:0000313" key="4">
    <source>
        <dbReference type="Proteomes" id="UP000247551"/>
    </source>
</evidence>
<dbReference type="Gene3D" id="1.10.260.40">
    <property type="entry name" value="lambda repressor-like DNA-binding domains"/>
    <property type="match status" value="1"/>
</dbReference>
<dbReference type="Proteomes" id="UP000247551">
    <property type="component" value="Unassembled WGS sequence"/>
</dbReference>
<evidence type="ECO:0000259" key="2">
    <source>
        <dbReference type="PROSITE" id="PS50943"/>
    </source>
</evidence>
<dbReference type="PROSITE" id="PS50943">
    <property type="entry name" value="HTH_CROC1"/>
    <property type="match status" value="1"/>
</dbReference>
<keyword evidence="4" id="KW-1185">Reference proteome</keyword>
<comment type="caution">
    <text evidence="3">The sequence shown here is derived from an EMBL/GenBank/DDBJ whole genome shotgun (WGS) entry which is preliminary data.</text>
</comment>
<organism evidence="3 4">
    <name type="scientific">Marinomonas alcarazii</name>
    <dbReference type="NCBI Taxonomy" id="491949"/>
    <lineage>
        <taxon>Bacteria</taxon>
        <taxon>Pseudomonadati</taxon>
        <taxon>Pseudomonadota</taxon>
        <taxon>Gammaproteobacteria</taxon>
        <taxon>Oceanospirillales</taxon>
        <taxon>Oceanospirillaceae</taxon>
        <taxon>Marinomonas</taxon>
    </lineage>
</organism>
<accession>A0A318V8Z0</accession>
<reference evidence="3 4" key="1">
    <citation type="submission" date="2018-06" db="EMBL/GenBank/DDBJ databases">
        <title>Genomic Encyclopedia of Type Strains, Phase III (KMG-III): the genomes of soil and plant-associated and newly described type strains.</title>
        <authorList>
            <person name="Whitman W."/>
        </authorList>
    </citation>
    <scope>NUCLEOTIDE SEQUENCE [LARGE SCALE GENOMIC DNA]</scope>
    <source>
        <strain evidence="3 4">CECT 7730</strain>
    </source>
</reference>
<dbReference type="AlphaFoldDB" id="A0A318V8Z0"/>
<feature type="region of interest" description="Disordered" evidence="1">
    <location>
        <begin position="91"/>
        <end position="126"/>
    </location>
</feature>
<dbReference type="CDD" id="cd00093">
    <property type="entry name" value="HTH_XRE"/>
    <property type="match status" value="1"/>
</dbReference>
<proteinExistence type="predicted"/>
<name>A0A318V8Z0_9GAMM</name>
<dbReference type="EMBL" id="QKLW01000001">
    <property type="protein sequence ID" value="PYF84127.1"/>
    <property type="molecule type" value="Genomic_DNA"/>
</dbReference>
<evidence type="ECO:0000313" key="3">
    <source>
        <dbReference type="EMBL" id="PYF84127.1"/>
    </source>
</evidence>
<dbReference type="InterPro" id="IPR010982">
    <property type="entry name" value="Lambda_DNA-bd_dom_sf"/>
</dbReference>
<dbReference type="SUPFAM" id="SSF47413">
    <property type="entry name" value="lambda repressor-like DNA-binding domains"/>
    <property type="match status" value="1"/>
</dbReference>
<dbReference type="Pfam" id="PF01381">
    <property type="entry name" value="HTH_3"/>
    <property type="match status" value="1"/>
</dbReference>
<evidence type="ECO:0000256" key="1">
    <source>
        <dbReference type="SAM" id="MobiDB-lite"/>
    </source>
</evidence>
<dbReference type="GO" id="GO:0003677">
    <property type="term" value="F:DNA binding"/>
    <property type="evidence" value="ECO:0007669"/>
    <property type="project" value="InterPro"/>
</dbReference>
<protein>
    <submittedName>
        <fullName evidence="3">Helix-turn-helix protein</fullName>
    </submittedName>
</protein>
<dbReference type="InterPro" id="IPR001387">
    <property type="entry name" value="Cro/C1-type_HTH"/>
</dbReference>